<dbReference type="Gene3D" id="3.60.10.10">
    <property type="entry name" value="Endonuclease/exonuclease/phosphatase"/>
    <property type="match status" value="1"/>
</dbReference>
<dbReference type="SUPFAM" id="SSF56219">
    <property type="entry name" value="DNase I-like"/>
    <property type="match status" value="1"/>
</dbReference>
<evidence type="ECO:0000313" key="1">
    <source>
        <dbReference type="EMBL" id="KAG5631924.1"/>
    </source>
</evidence>
<dbReference type="Proteomes" id="UP000824120">
    <property type="component" value="Chromosome 1"/>
</dbReference>
<reference evidence="1 2" key="1">
    <citation type="submission" date="2020-09" db="EMBL/GenBank/DDBJ databases">
        <title>De no assembly of potato wild relative species, Solanum commersonii.</title>
        <authorList>
            <person name="Cho K."/>
        </authorList>
    </citation>
    <scope>NUCLEOTIDE SEQUENCE [LARGE SCALE GENOMIC DNA]</scope>
    <source>
        <strain evidence="1">LZ3.2</strain>
        <tissue evidence="1">Leaf</tissue>
    </source>
</reference>
<name>A0A9J6B5Q5_SOLCO</name>
<gene>
    <name evidence="1" type="ORF">H5410_003641</name>
</gene>
<evidence type="ECO:0008006" key="3">
    <source>
        <dbReference type="Google" id="ProtNLM"/>
    </source>
</evidence>
<comment type="caution">
    <text evidence="1">The sequence shown here is derived from an EMBL/GenBank/DDBJ whole genome shotgun (WGS) entry which is preliminary data.</text>
</comment>
<dbReference type="EMBL" id="JACXVP010000001">
    <property type="protein sequence ID" value="KAG5631924.1"/>
    <property type="molecule type" value="Genomic_DNA"/>
</dbReference>
<proteinExistence type="predicted"/>
<sequence>MKLKILSWNVRELNNKNKREEVTGTRRGIVIMWNKRSYKGELVNTSAYSITTGVYGPHNRLERRAFLGEFVARRGICEGPWVVCGDFNTTRFIHERCSNPIFTRAMNDFSDFIQDMGLIDPPLFGGSFTWNRGNSQGRPQR</sequence>
<dbReference type="AlphaFoldDB" id="A0A9J6B5Q5"/>
<dbReference type="OrthoDB" id="498125at2759"/>
<evidence type="ECO:0000313" key="2">
    <source>
        <dbReference type="Proteomes" id="UP000824120"/>
    </source>
</evidence>
<dbReference type="InterPro" id="IPR036691">
    <property type="entry name" value="Endo/exonu/phosph_ase_sf"/>
</dbReference>
<keyword evidence="2" id="KW-1185">Reference proteome</keyword>
<accession>A0A9J6B5Q5</accession>
<protein>
    <recommendedName>
        <fullName evidence="3">Exo_endo_phos domain-containing protein</fullName>
    </recommendedName>
</protein>
<organism evidence="1 2">
    <name type="scientific">Solanum commersonii</name>
    <name type="common">Commerson's wild potato</name>
    <name type="synonym">Commerson's nightshade</name>
    <dbReference type="NCBI Taxonomy" id="4109"/>
    <lineage>
        <taxon>Eukaryota</taxon>
        <taxon>Viridiplantae</taxon>
        <taxon>Streptophyta</taxon>
        <taxon>Embryophyta</taxon>
        <taxon>Tracheophyta</taxon>
        <taxon>Spermatophyta</taxon>
        <taxon>Magnoliopsida</taxon>
        <taxon>eudicotyledons</taxon>
        <taxon>Gunneridae</taxon>
        <taxon>Pentapetalae</taxon>
        <taxon>asterids</taxon>
        <taxon>lamiids</taxon>
        <taxon>Solanales</taxon>
        <taxon>Solanaceae</taxon>
        <taxon>Solanoideae</taxon>
        <taxon>Solaneae</taxon>
        <taxon>Solanum</taxon>
    </lineage>
</organism>